<reference evidence="2" key="1">
    <citation type="submission" date="2025-08" db="UniProtKB">
        <authorList>
            <consortium name="Ensembl"/>
        </authorList>
    </citation>
    <scope>IDENTIFICATION</scope>
</reference>
<dbReference type="InterPro" id="IPR057051">
    <property type="entry name" value="PARP14_RPM_1"/>
</dbReference>
<evidence type="ECO:0000313" key="3">
    <source>
        <dbReference type="Proteomes" id="UP000694562"/>
    </source>
</evidence>
<reference evidence="2" key="2">
    <citation type="submission" date="2025-09" db="UniProtKB">
        <authorList>
            <consortium name="Ensembl"/>
        </authorList>
    </citation>
    <scope>IDENTIFICATION</scope>
</reference>
<sequence>LAARPGAFPLLVRGDWGAAGPPPALRKKLLCYFQSQKRSGGGECELRAGPGPGPGRRYCYLLFSDAAVLHHFLNWQVEMMRGVRIQHEGCLVTRGAPLQMGRDLDRSLVQWHIFTFYLRIVLECVGGPARSASHSMAM</sequence>
<dbReference type="AlphaFoldDB" id="A0A8C4TTI2"/>
<accession>A0A8C4TTI2</accession>
<dbReference type="Proteomes" id="UP000694562">
    <property type="component" value="Unplaced"/>
</dbReference>
<dbReference type="Gene3D" id="3.30.70.330">
    <property type="match status" value="1"/>
</dbReference>
<dbReference type="Pfam" id="PF23222">
    <property type="entry name" value="RRM_PARP14_1"/>
    <property type="match status" value="1"/>
</dbReference>
<evidence type="ECO:0000313" key="2">
    <source>
        <dbReference type="Ensembl" id="ENSFTIP00000001820.1"/>
    </source>
</evidence>
<feature type="domain" description="PAR14-like first RRM" evidence="1">
    <location>
        <begin position="10"/>
        <end position="70"/>
    </location>
</feature>
<name>A0A8C4TTI2_FALTI</name>
<dbReference type="InterPro" id="IPR012677">
    <property type="entry name" value="Nucleotide-bd_a/b_plait_sf"/>
</dbReference>
<proteinExistence type="predicted"/>
<dbReference type="Ensembl" id="ENSFTIT00000001911.1">
    <property type="protein sequence ID" value="ENSFTIP00000001820.1"/>
    <property type="gene ID" value="ENSFTIG00000001299.1"/>
</dbReference>
<protein>
    <recommendedName>
        <fullName evidence="1">PAR14-like first RRM domain-containing protein</fullName>
    </recommendedName>
</protein>
<keyword evidence="3" id="KW-1185">Reference proteome</keyword>
<evidence type="ECO:0000259" key="1">
    <source>
        <dbReference type="Pfam" id="PF23222"/>
    </source>
</evidence>
<organism evidence="2 3">
    <name type="scientific">Falco tinnunculus</name>
    <name type="common">Common kestrel</name>
    <dbReference type="NCBI Taxonomy" id="100819"/>
    <lineage>
        <taxon>Eukaryota</taxon>
        <taxon>Metazoa</taxon>
        <taxon>Chordata</taxon>
        <taxon>Craniata</taxon>
        <taxon>Vertebrata</taxon>
        <taxon>Euteleostomi</taxon>
        <taxon>Archelosauria</taxon>
        <taxon>Archosauria</taxon>
        <taxon>Dinosauria</taxon>
        <taxon>Saurischia</taxon>
        <taxon>Theropoda</taxon>
        <taxon>Coelurosauria</taxon>
        <taxon>Aves</taxon>
        <taxon>Neognathae</taxon>
        <taxon>Neoaves</taxon>
        <taxon>Telluraves</taxon>
        <taxon>Australaves</taxon>
        <taxon>Falconiformes</taxon>
        <taxon>Falconidae</taxon>
        <taxon>Falco</taxon>
    </lineage>
</organism>
<dbReference type="OrthoDB" id="6133115at2759"/>